<evidence type="ECO:0000259" key="3">
    <source>
        <dbReference type="Pfam" id="PF18705"/>
    </source>
</evidence>
<dbReference type="Proteomes" id="UP001596147">
    <property type="component" value="Unassembled WGS sequence"/>
</dbReference>
<feature type="domain" description="DUF5643" evidence="3">
    <location>
        <begin position="224"/>
        <end position="333"/>
    </location>
</feature>
<keyword evidence="1" id="KW-0472">Membrane</keyword>
<feature type="domain" description="DUF4179" evidence="2">
    <location>
        <begin position="49"/>
        <end position="138"/>
    </location>
</feature>
<sequence>MYEQEEKKLTDFKNRLDEVSIPSDALDDAVMAGFYKAKKKKRPPYKIWLLQCAAAAILIIGFLASVRHSPTFANYISSIPGMEKIVEMIRDDKGLLAAVENEYYQKIGVSQEKNGLKVTIDGVIADEKGMMIFYTVESDNKEVKVTMLDARVKGENGEDLPAVISHGIPEESESNSYEGMVENFFQNEVEGKKFIWDVTLKEKNGFLEEHFQIPFTIPGDLKISKKIDVNQVVEVEGQRILFKTVTIYPTRVEIHTKFDSGNTKKILGLRDLRLVDEHGETWNRSTDIISTKISDDEITYYLQSNYFHEPKKLYIAMNEIEAIDKDEASVVVDIKNKKILKQPKGNVITEVDVNGEYIVFRIKANDFSSSVSFSEIKDADGNVIQSQGIYNRLDTGKGYIQIGEQISGLSEMKGPLIFEIGSFPSYIETNQKTRIK</sequence>
<feature type="transmembrane region" description="Helical" evidence="1">
    <location>
        <begin position="47"/>
        <end position="66"/>
    </location>
</feature>
<keyword evidence="1" id="KW-1133">Transmembrane helix</keyword>
<evidence type="ECO:0000259" key="2">
    <source>
        <dbReference type="Pfam" id="PF13786"/>
    </source>
</evidence>
<evidence type="ECO:0000313" key="5">
    <source>
        <dbReference type="Proteomes" id="UP001596147"/>
    </source>
</evidence>
<name>A0ABW0LKN2_9BACI</name>
<comment type="caution">
    <text evidence="4">The sequence shown here is derived from an EMBL/GenBank/DDBJ whole genome shotgun (WGS) entry which is preliminary data.</text>
</comment>
<evidence type="ECO:0000313" key="4">
    <source>
        <dbReference type="EMBL" id="MFC5466459.1"/>
    </source>
</evidence>
<proteinExistence type="predicted"/>
<dbReference type="EMBL" id="JBHSMC010000027">
    <property type="protein sequence ID" value="MFC5466459.1"/>
    <property type="molecule type" value="Genomic_DNA"/>
</dbReference>
<accession>A0ABW0LKN2</accession>
<evidence type="ECO:0000256" key="1">
    <source>
        <dbReference type="SAM" id="Phobius"/>
    </source>
</evidence>
<reference evidence="5" key="1">
    <citation type="journal article" date="2019" name="Int. J. Syst. Evol. Microbiol.">
        <title>The Global Catalogue of Microorganisms (GCM) 10K type strain sequencing project: providing services to taxonomists for standard genome sequencing and annotation.</title>
        <authorList>
            <consortium name="The Broad Institute Genomics Platform"/>
            <consortium name="The Broad Institute Genome Sequencing Center for Infectious Disease"/>
            <person name="Wu L."/>
            <person name="Ma J."/>
        </authorList>
    </citation>
    <scope>NUCLEOTIDE SEQUENCE [LARGE SCALE GENOMIC DNA]</scope>
    <source>
        <strain evidence="5">CGMCC 1.12237</strain>
    </source>
</reference>
<keyword evidence="1" id="KW-0812">Transmembrane</keyword>
<dbReference type="InterPro" id="IPR040680">
    <property type="entry name" value="DUF5643"/>
</dbReference>
<dbReference type="Pfam" id="PF13786">
    <property type="entry name" value="DUF4179"/>
    <property type="match status" value="1"/>
</dbReference>
<protein>
    <submittedName>
        <fullName evidence="4">DUF4179 domain-containing protein</fullName>
    </submittedName>
</protein>
<dbReference type="Gene3D" id="2.60.40.1630">
    <property type="entry name" value="bacillus anthracis domain"/>
    <property type="match status" value="1"/>
</dbReference>
<dbReference type="RefSeq" id="WP_382354529.1">
    <property type="nucleotide sequence ID" value="NZ_JBHSMC010000027.1"/>
</dbReference>
<organism evidence="4 5">
    <name type="scientific">Lederbergia graminis</name>
    <dbReference type="NCBI Taxonomy" id="735518"/>
    <lineage>
        <taxon>Bacteria</taxon>
        <taxon>Bacillati</taxon>
        <taxon>Bacillota</taxon>
        <taxon>Bacilli</taxon>
        <taxon>Bacillales</taxon>
        <taxon>Bacillaceae</taxon>
        <taxon>Lederbergia</taxon>
    </lineage>
</organism>
<keyword evidence="5" id="KW-1185">Reference proteome</keyword>
<gene>
    <name evidence="4" type="ORF">ACFPM4_17190</name>
</gene>
<dbReference type="InterPro" id="IPR025436">
    <property type="entry name" value="DUF4179"/>
</dbReference>
<dbReference type="Pfam" id="PF18705">
    <property type="entry name" value="DUF5643"/>
    <property type="match status" value="1"/>
</dbReference>